<comment type="caution">
    <text evidence="2">The sequence shown here is derived from an EMBL/GenBank/DDBJ whole genome shotgun (WGS) entry which is preliminary data.</text>
</comment>
<name>A0AAN9J165_CROPI</name>
<organism evidence="2 3">
    <name type="scientific">Crotalaria pallida</name>
    <name type="common">Smooth rattlebox</name>
    <name type="synonym">Crotalaria striata</name>
    <dbReference type="NCBI Taxonomy" id="3830"/>
    <lineage>
        <taxon>Eukaryota</taxon>
        <taxon>Viridiplantae</taxon>
        <taxon>Streptophyta</taxon>
        <taxon>Embryophyta</taxon>
        <taxon>Tracheophyta</taxon>
        <taxon>Spermatophyta</taxon>
        <taxon>Magnoliopsida</taxon>
        <taxon>eudicotyledons</taxon>
        <taxon>Gunneridae</taxon>
        <taxon>Pentapetalae</taxon>
        <taxon>rosids</taxon>
        <taxon>fabids</taxon>
        <taxon>Fabales</taxon>
        <taxon>Fabaceae</taxon>
        <taxon>Papilionoideae</taxon>
        <taxon>50 kb inversion clade</taxon>
        <taxon>genistoids sensu lato</taxon>
        <taxon>core genistoids</taxon>
        <taxon>Crotalarieae</taxon>
        <taxon>Crotalaria</taxon>
    </lineage>
</organism>
<evidence type="ECO:0000313" key="2">
    <source>
        <dbReference type="EMBL" id="KAK7290295.1"/>
    </source>
</evidence>
<dbReference type="Proteomes" id="UP001372338">
    <property type="component" value="Unassembled WGS sequence"/>
</dbReference>
<evidence type="ECO:0000256" key="1">
    <source>
        <dbReference type="SAM" id="MobiDB-lite"/>
    </source>
</evidence>
<protein>
    <submittedName>
        <fullName evidence="2">Uncharacterized protein</fullName>
    </submittedName>
</protein>
<accession>A0AAN9J165</accession>
<sequence>MNERDVVAFSSYEQSATMKDEPLPYEIVATALLHHRGGGESKGYCGLGLFPCGGRPGPPPSQQHHSASPHQCHS</sequence>
<reference evidence="2 3" key="1">
    <citation type="submission" date="2024-01" db="EMBL/GenBank/DDBJ databases">
        <title>The genomes of 5 underutilized Papilionoideae crops provide insights into root nodulation and disease resistanc.</title>
        <authorList>
            <person name="Yuan L."/>
        </authorList>
    </citation>
    <scope>NUCLEOTIDE SEQUENCE [LARGE SCALE GENOMIC DNA]</scope>
    <source>
        <strain evidence="2">ZHUSHIDOU_FW_LH</strain>
        <tissue evidence="2">Leaf</tissue>
    </source>
</reference>
<dbReference type="AlphaFoldDB" id="A0AAN9J165"/>
<gene>
    <name evidence="2" type="ORF">RIF29_04606</name>
</gene>
<feature type="compositionally biased region" description="Low complexity" evidence="1">
    <location>
        <begin position="62"/>
        <end position="74"/>
    </location>
</feature>
<feature type="region of interest" description="Disordered" evidence="1">
    <location>
        <begin position="55"/>
        <end position="74"/>
    </location>
</feature>
<evidence type="ECO:0000313" key="3">
    <source>
        <dbReference type="Proteomes" id="UP001372338"/>
    </source>
</evidence>
<keyword evidence="3" id="KW-1185">Reference proteome</keyword>
<proteinExistence type="predicted"/>
<dbReference type="EMBL" id="JAYWIO010000001">
    <property type="protein sequence ID" value="KAK7290295.1"/>
    <property type="molecule type" value="Genomic_DNA"/>
</dbReference>